<name>A0A3P7RXQ2_9BILA</name>
<feature type="coiled-coil region" evidence="1">
    <location>
        <begin position="14"/>
        <end position="55"/>
    </location>
</feature>
<dbReference type="Proteomes" id="UP000271098">
    <property type="component" value="Unassembled WGS sequence"/>
</dbReference>
<dbReference type="AlphaFoldDB" id="A0A3P7RXQ2"/>
<organism evidence="2 3">
    <name type="scientific">Gongylonema pulchrum</name>
    <dbReference type="NCBI Taxonomy" id="637853"/>
    <lineage>
        <taxon>Eukaryota</taxon>
        <taxon>Metazoa</taxon>
        <taxon>Ecdysozoa</taxon>
        <taxon>Nematoda</taxon>
        <taxon>Chromadorea</taxon>
        <taxon>Rhabditida</taxon>
        <taxon>Spirurina</taxon>
        <taxon>Spiruromorpha</taxon>
        <taxon>Spiruroidea</taxon>
        <taxon>Gongylonematidae</taxon>
        <taxon>Gongylonema</taxon>
    </lineage>
</organism>
<evidence type="ECO:0000313" key="2">
    <source>
        <dbReference type="EMBL" id="VDN45589.1"/>
    </source>
</evidence>
<dbReference type="EMBL" id="UYRT01111113">
    <property type="protein sequence ID" value="VDN45589.1"/>
    <property type="molecule type" value="Genomic_DNA"/>
</dbReference>
<proteinExistence type="predicted"/>
<protein>
    <submittedName>
        <fullName evidence="2">Uncharacterized protein</fullName>
    </submittedName>
</protein>
<evidence type="ECO:0000313" key="3">
    <source>
        <dbReference type="Proteomes" id="UP000271098"/>
    </source>
</evidence>
<keyword evidence="3" id="KW-1185">Reference proteome</keyword>
<reference evidence="2 3" key="1">
    <citation type="submission" date="2018-11" db="EMBL/GenBank/DDBJ databases">
        <authorList>
            <consortium name="Pathogen Informatics"/>
        </authorList>
    </citation>
    <scope>NUCLEOTIDE SEQUENCE [LARGE SCALE GENOMIC DNA]</scope>
</reference>
<keyword evidence="1" id="KW-0175">Coiled coil</keyword>
<feature type="non-terminal residue" evidence="2">
    <location>
        <position position="183"/>
    </location>
</feature>
<gene>
    <name evidence="2" type="ORF">GPUH_LOCUS26462</name>
</gene>
<dbReference type="OrthoDB" id="5985440at2759"/>
<accession>A0A3P7RXQ2</accession>
<sequence>MLFRNTTTAVREALKRAGAAQEAAQNAIQDATQQIADARNDLESANDGLRVAEEAAAKSNESLTKLDTDMKNVSVQYLEISEHARIAYEAADKALHQAVLGKTANEQLKASFDKAKELLSSRHKGNELPQARAEALRKRATQLLHKTQRHRADIYQLSANMDASDVRLGQYNRSVDELHLRID</sequence>
<evidence type="ECO:0000256" key="1">
    <source>
        <dbReference type="SAM" id="Coils"/>
    </source>
</evidence>